<proteinExistence type="predicted"/>
<dbReference type="InterPro" id="IPR056884">
    <property type="entry name" value="NPHP3-like_N"/>
</dbReference>
<dbReference type="PANTHER" id="PTHR10039">
    <property type="entry name" value="AMELOGENIN"/>
    <property type="match status" value="1"/>
</dbReference>
<feature type="compositionally biased region" description="Basic and acidic residues" evidence="3">
    <location>
        <begin position="775"/>
        <end position="789"/>
    </location>
</feature>
<dbReference type="PANTHER" id="PTHR10039:SF5">
    <property type="entry name" value="NACHT DOMAIN-CONTAINING PROTEIN"/>
    <property type="match status" value="1"/>
</dbReference>
<keyword evidence="1" id="KW-0677">Repeat</keyword>
<feature type="domain" description="NACHT" evidence="4">
    <location>
        <begin position="394"/>
        <end position="517"/>
    </location>
</feature>
<dbReference type="Proteomes" id="UP000053411">
    <property type="component" value="Unassembled WGS sequence"/>
</dbReference>
<dbReference type="VEuPathDB" id="FungiDB:Z520_06721"/>
<dbReference type="PROSITE" id="PS50088">
    <property type="entry name" value="ANK_REPEAT"/>
    <property type="match status" value="3"/>
</dbReference>
<feature type="repeat" description="ANK" evidence="2">
    <location>
        <begin position="1255"/>
        <end position="1288"/>
    </location>
</feature>
<keyword evidence="6" id="KW-1185">Reference proteome</keyword>
<dbReference type="Pfam" id="PF12796">
    <property type="entry name" value="Ank_2"/>
    <property type="match status" value="3"/>
</dbReference>
<organism evidence="5 6">
    <name type="scientific">Fonsecaea multimorphosa CBS 102226</name>
    <dbReference type="NCBI Taxonomy" id="1442371"/>
    <lineage>
        <taxon>Eukaryota</taxon>
        <taxon>Fungi</taxon>
        <taxon>Dikarya</taxon>
        <taxon>Ascomycota</taxon>
        <taxon>Pezizomycotina</taxon>
        <taxon>Eurotiomycetes</taxon>
        <taxon>Chaetothyriomycetidae</taxon>
        <taxon>Chaetothyriales</taxon>
        <taxon>Herpotrichiellaceae</taxon>
        <taxon>Fonsecaea</taxon>
    </lineage>
</organism>
<dbReference type="InterPro" id="IPR002110">
    <property type="entry name" value="Ankyrin_rpt"/>
</dbReference>
<protein>
    <recommendedName>
        <fullName evidence="4">NACHT domain-containing protein</fullName>
    </recommendedName>
</protein>
<dbReference type="SUPFAM" id="SSF52540">
    <property type="entry name" value="P-loop containing nucleoside triphosphate hydrolases"/>
    <property type="match status" value="1"/>
</dbReference>
<feature type="region of interest" description="Disordered" evidence="3">
    <location>
        <begin position="775"/>
        <end position="795"/>
    </location>
</feature>
<dbReference type="Pfam" id="PF24883">
    <property type="entry name" value="NPHP3_N"/>
    <property type="match status" value="1"/>
</dbReference>
<dbReference type="InterPro" id="IPR027417">
    <property type="entry name" value="P-loop_NTPase"/>
</dbReference>
<dbReference type="PROSITE" id="PS50297">
    <property type="entry name" value="ANK_REP_REGION"/>
    <property type="match status" value="3"/>
</dbReference>
<dbReference type="Gene3D" id="3.40.50.300">
    <property type="entry name" value="P-loop containing nucleotide triphosphate hydrolases"/>
    <property type="match status" value="1"/>
</dbReference>
<evidence type="ECO:0000256" key="3">
    <source>
        <dbReference type="SAM" id="MobiDB-lite"/>
    </source>
</evidence>
<dbReference type="SUPFAM" id="SSF48403">
    <property type="entry name" value="Ankyrin repeat"/>
    <property type="match status" value="2"/>
</dbReference>
<dbReference type="GeneID" id="27712467"/>
<dbReference type="SUPFAM" id="SSF53474">
    <property type="entry name" value="alpha/beta-Hydrolases"/>
    <property type="match status" value="1"/>
</dbReference>
<name>A0A0D2K2H1_9EURO</name>
<feature type="repeat" description="ANK" evidence="2">
    <location>
        <begin position="1221"/>
        <end position="1245"/>
    </location>
</feature>
<sequence>MLSSVDSTLKVLDEPAPLGLSLLVAPDHPSIDHDANVEPSIVFVHGFNGHPERTWRHKGDAGNQPDAPEDPGDERPRKFQKLFDSIKIPRDRKPVYWPKDLLPHTVPNARILAYGYDTHLGHRLSSPRSQKSVYDFAKDFLTELEAARRSQPTRPLLLIAHSLGGVVVKEMLRQSYGYLNHQPHLRTISESTLGIIFFGTPHGGADPQGLVRTIAENIARAFGFTANETVLESLLPSSERLRQLRDEFGPMARAEGWKIHCFQEDHGIKALGGRKVVDDASSCLSDSSLEITQHIANNHMDMCRFSGMNDAEYRKVAAAIHRILGNSNDRPPHVSRSTLSAEERQAYIKSLRFDQIDSRHATIKTAHAKTCRWFLKKSGYQDWLALERLSEHNGFLWIKGKAGTGKSTLMKYIYANAKKTMLEATVISFFYNARGEDLEKSTEGMYRSLLLQLLEDRPELERILDVLPRPLLSETGEFEGQWQLETLKNTFQAAVRSLGSRTLVLFVDALDECREDDVRDMVAFFETLSQEAVQSKIQLHTCFSSRHYPYISVDKCVELVLENQEGHQDDLAHYLQTELKIGKSQRSEKIKNEVLQRANGIFLWVVLVVRILQKEFDRGRVHALQKRLNEIPDGLDKLFEDILTRDARNSDDLLLCLQWILFAKRPLKREELYFAMLAGNEPDQLTAWDPSETTTDVMDRFILDCSKGLAELTKTKNQTVQFIHESVRDYLLKGKGLVHLQRPLESDFEGLSHEKLKLCCQNYLKLERASRLHMQRQDTAESGMERDATSDSETQLDSLSIDNNHELQDATSSSSEARGVRENLCAQYPFLSYAVSHLFDHAEAAAEVISQTAFITELDLATWREYNNILERYSIRKYSPSVSLLYVLAEKNVPRLIRIELQKMPHMDIKGERHQFPLRAAVAAKNKEAVEEFLRPVAGSKDAAGRDVDFISSQIHDRRHACADFLLQRATTISKLKEETVLFWAFATGNIDLVETLLATEKVQLTWQAKIRNGCRLAVGLSASDLRLALATVLLYTNQHETVAKGTNAYAISLLRVHVLPWAFEHGYGLLIRHLLWYMVCVAGGIPGAESRAVKPLQSDADFIALMSQQHISVDSELGDATYRTLLSFAAGYGLAGVVKYILEHTSHRLDERDSSGRTPLAHAILNCCSDVVETLIPATNINFVEPDGQSLRLPLSSTKHKEMIELLLKYRASFQDIEIDHRDPLSWACENGHESMVELLLEHGHHKVNSRDSVDMSPLHFAALNGHESIAKLLLADPAVEVNARDSHDDTPLHMSAQGGHDSVLKLLLQHGDVDVNTRNIKGQNPLLAAARNGHESTTKLLLEREDIDVNAGNVYGASPLHAALRWSPIAIVRLLLEHQDIDPDLTCFDPVFQRYRPALEMARGRGHREVVELLETKMRQRQSLDRSL</sequence>
<keyword evidence="2" id="KW-0040">ANK repeat</keyword>
<evidence type="ECO:0000313" key="6">
    <source>
        <dbReference type="Proteomes" id="UP000053411"/>
    </source>
</evidence>
<dbReference type="InterPro" id="IPR007111">
    <property type="entry name" value="NACHT_NTPase"/>
</dbReference>
<evidence type="ECO:0000256" key="2">
    <source>
        <dbReference type="PROSITE-ProRule" id="PRU00023"/>
    </source>
</evidence>
<dbReference type="OrthoDB" id="194358at2759"/>
<dbReference type="RefSeq" id="XP_016631392.1">
    <property type="nucleotide sequence ID" value="XM_016777221.1"/>
</dbReference>
<feature type="region of interest" description="Disordered" evidence="3">
    <location>
        <begin position="53"/>
        <end position="77"/>
    </location>
</feature>
<evidence type="ECO:0000256" key="1">
    <source>
        <dbReference type="ARBA" id="ARBA00022737"/>
    </source>
</evidence>
<dbReference type="EMBL" id="KN848074">
    <property type="protein sequence ID" value="KIX97269.1"/>
    <property type="molecule type" value="Genomic_DNA"/>
</dbReference>
<reference evidence="5 6" key="1">
    <citation type="submission" date="2015-01" db="EMBL/GenBank/DDBJ databases">
        <title>The Genome Sequence of Fonsecaea multimorphosa CBS 102226.</title>
        <authorList>
            <consortium name="The Broad Institute Genomics Platform"/>
            <person name="Cuomo C."/>
            <person name="de Hoog S."/>
            <person name="Gorbushina A."/>
            <person name="Stielow B."/>
            <person name="Teixiera M."/>
            <person name="Abouelleil A."/>
            <person name="Chapman S.B."/>
            <person name="Priest M."/>
            <person name="Young S.K."/>
            <person name="Wortman J."/>
            <person name="Nusbaum C."/>
            <person name="Birren B."/>
        </authorList>
    </citation>
    <scope>NUCLEOTIDE SEQUENCE [LARGE SCALE GENOMIC DNA]</scope>
    <source>
        <strain evidence="5 6">CBS 102226</strain>
    </source>
</reference>
<dbReference type="InterPro" id="IPR029058">
    <property type="entry name" value="AB_hydrolase_fold"/>
</dbReference>
<dbReference type="STRING" id="1442371.A0A0D2K2H1"/>
<dbReference type="InterPro" id="IPR036770">
    <property type="entry name" value="Ankyrin_rpt-contain_sf"/>
</dbReference>
<dbReference type="Gene3D" id="3.40.50.1820">
    <property type="entry name" value="alpha/beta hydrolase"/>
    <property type="match status" value="1"/>
</dbReference>
<accession>A0A0D2K2H1</accession>
<gene>
    <name evidence="5" type="ORF">Z520_06721</name>
</gene>
<dbReference type="SMART" id="SM00248">
    <property type="entry name" value="ANK"/>
    <property type="match status" value="9"/>
</dbReference>
<feature type="repeat" description="ANK" evidence="2">
    <location>
        <begin position="1289"/>
        <end position="1313"/>
    </location>
</feature>
<evidence type="ECO:0000313" key="5">
    <source>
        <dbReference type="EMBL" id="KIX97269.1"/>
    </source>
</evidence>
<dbReference type="PROSITE" id="PS50837">
    <property type="entry name" value="NACHT"/>
    <property type="match status" value="1"/>
</dbReference>
<evidence type="ECO:0000259" key="4">
    <source>
        <dbReference type="PROSITE" id="PS50837"/>
    </source>
</evidence>
<dbReference type="Gene3D" id="1.25.40.20">
    <property type="entry name" value="Ankyrin repeat-containing domain"/>
    <property type="match status" value="2"/>
</dbReference>